<dbReference type="GO" id="GO:0006313">
    <property type="term" value="P:DNA transposition"/>
    <property type="evidence" value="ECO:0007669"/>
    <property type="project" value="InterPro"/>
</dbReference>
<proteinExistence type="predicted"/>
<dbReference type="InterPro" id="IPR052715">
    <property type="entry name" value="RAYT_transposase"/>
</dbReference>
<evidence type="ECO:0000259" key="1">
    <source>
        <dbReference type="SMART" id="SM01321"/>
    </source>
</evidence>
<dbReference type="AlphaFoldDB" id="A0A7V0N1X8"/>
<sequence>MRRKNIRLRDYDYKTNGYYFVTICTAFKKPLLQQFRKTAEQILLSLPKKIKGIVVDYYEIMPTHLHVILILKGTELPLGEVIRRYKALVTGEVKIKPFWEWNYYEHIIRNEKSLYMIRKYIQENRERERINLQSIYSRINATATDVSIM</sequence>
<dbReference type="PANTHER" id="PTHR36966:SF1">
    <property type="entry name" value="REP-ASSOCIATED TYROSINE TRANSPOSASE"/>
    <property type="match status" value="1"/>
</dbReference>
<dbReference type="InterPro" id="IPR002686">
    <property type="entry name" value="Transposase_17"/>
</dbReference>
<dbReference type="EMBL" id="DRBC01000368">
    <property type="protein sequence ID" value="HDN85313.1"/>
    <property type="molecule type" value="Genomic_DNA"/>
</dbReference>
<protein>
    <recommendedName>
        <fullName evidence="1">Transposase IS200-like domain-containing protein</fullName>
    </recommendedName>
</protein>
<gene>
    <name evidence="2" type="ORF">ENG47_06140</name>
</gene>
<evidence type="ECO:0000313" key="2">
    <source>
        <dbReference type="EMBL" id="HDN85313.1"/>
    </source>
</evidence>
<accession>A0A7V0N1X8</accession>
<reference evidence="2" key="1">
    <citation type="journal article" date="2020" name="mSystems">
        <title>Genome- and Community-Level Interaction Insights into Carbon Utilization and Element Cycling Functions of Hydrothermarchaeota in Hydrothermal Sediment.</title>
        <authorList>
            <person name="Zhou Z."/>
            <person name="Liu Y."/>
            <person name="Xu W."/>
            <person name="Pan J."/>
            <person name="Luo Z.H."/>
            <person name="Li M."/>
        </authorList>
    </citation>
    <scope>NUCLEOTIDE SEQUENCE [LARGE SCALE GENOMIC DNA]</scope>
    <source>
        <strain evidence="2">HyVt-219</strain>
    </source>
</reference>
<name>A0A7V0N1X8_UNCAE</name>
<feature type="domain" description="Transposase IS200-like" evidence="1">
    <location>
        <begin position="14"/>
        <end position="124"/>
    </location>
</feature>
<dbReference type="GO" id="GO:0043565">
    <property type="term" value="F:sequence-specific DNA binding"/>
    <property type="evidence" value="ECO:0007669"/>
    <property type="project" value="TreeGrafter"/>
</dbReference>
<dbReference type="SMART" id="SM01321">
    <property type="entry name" value="Y1_Tnp"/>
    <property type="match status" value="1"/>
</dbReference>
<dbReference type="InterPro" id="IPR036515">
    <property type="entry name" value="Transposase_17_sf"/>
</dbReference>
<dbReference type="SUPFAM" id="SSF143422">
    <property type="entry name" value="Transposase IS200-like"/>
    <property type="match status" value="1"/>
</dbReference>
<dbReference type="Gene3D" id="3.30.70.1290">
    <property type="entry name" value="Transposase IS200-like"/>
    <property type="match status" value="1"/>
</dbReference>
<dbReference type="GO" id="GO:0004803">
    <property type="term" value="F:transposase activity"/>
    <property type="evidence" value="ECO:0007669"/>
    <property type="project" value="InterPro"/>
</dbReference>
<organism evidence="2">
    <name type="scientific">Aerophobetes bacterium</name>
    <dbReference type="NCBI Taxonomy" id="2030807"/>
    <lineage>
        <taxon>Bacteria</taxon>
        <taxon>Candidatus Aerophobota</taxon>
    </lineage>
</organism>
<dbReference type="Proteomes" id="UP000885660">
    <property type="component" value="Unassembled WGS sequence"/>
</dbReference>
<dbReference type="PANTHER" id="PTHR36966">
    <property type="entry name" value="REP-ASSOCIATED TYROSINE TRANSPOSASE"/>
    <property type="match status" value="1"/>
</dbReference>
<comment type="caution">
    <text evidence="2">The sequence shown here is derived from an EMBL/GenBank/DDBJ whole genome shotgun (WGS) entry which is preliminary data.</text>
</comment>